<dbReference type="GO" id="GO:0016020">
    <property type="term" value="C:membrane"/>
    <property type="evidence" value="ECO:0007669"/>
    <property type="project" value="UniProtKB-SubCell"/>
</dbReference>
<dbReference type="InterPro" id="IPR051533">
    <property type="entry name" value="WaaL-like"/>
</dbReference>
<evidence type="ECO:0000256" key="5">
    <source>
        <dbReference type="SAM" id="Phobius"/>
    </source>
</evidence>
<keyword evidence="4 5" id="KW-0472">Membrane</keyword>
<feature type="transmembrane region" description="Helical" evidence="5">
    <location>
        <begin position="99"/>
        <end position="119"/>
    </location>
</feature>
<evidence type="ECO:0000256" key="3">
    <source>
        <dbReference type="ARBA" id="ARBA00022989"/>
    </source>
</evidence>
<evidence type="ECO:0000313" key="7">
    <source>
        <dbReference type="EMBL" id="KPV51153.1"/>
    </source>
</evidence>
<gene>
    <name evidence="7" type="ORF">SE17_22840</name>
</gene>
<dbReference type="PANTHER" id="PTHR37422:SF13">
    <property type="entry name" value="LIPOPOLYSACCHARIDE BIOSYNTHESIS PROTEIN PA4999-RELATED"/>
    <property type="match status" value="1"/>
</dbReference>
<keyword evidence="3 5" id="KW-1133">Transmembrane helix</keyword>
<keyword evidence="2 5" id="KW-0812">Transmembrane</keyword>
<dbReference type="InterPro" id="IPR007016">
    <property type="entry name" value="O-antigen_ligase-rel_domated"/>
</dbReference>
<sequence length="199" mass="20975">AVLALGALALLLGGGGLLPATLASRLASITSYLLPFDASAVTITPANFAVVERMAQIQAGWRMLIAHPLTGVGPGNYSNAYPFFAIGPWYVSRGHAHNYYVHIAAESGLTGLLAYLLLLGGVLRQARRTLRSVQATIKRSIAIGCCGIIAAVVGHNVFENLHVLSMGIQLAAVWALLGALEQPEQRPHNQSLQSTKNGS</sequence>
<proteinExistence type="predicted"/>
<feature type="domain" description="O-antigen ligase-related" evidence="6">
    <location>
        <begin position="17"/>
        <end position="116"/>
    </location>
</feature>
<dbReference type="Pfam" id="PF04932">
    <property type="entry name" value="Wzy_C"/>
    <property type="match status" value="1"/>
</dbReference>
<evidence type="ECO:0000256" key="4">
    <source>
        <dbReference type="ARBA" id="ARBA00023136"/>
    </source>
</evidence>
<comment type="caution">
    <text evidence="7">The sequence shown here is derived from an EMBL/GenBank/DDBJ whole genome shotgun (WGS) entry which is preliminary data.</text>
</comment>
<protein>
    <submittedName>
        <fullName evidence="7">Polymerase</fullName>
    </submittedName>
</protein>
<dbReference type="PANTHER" id="PTHR37422">
    <property type="entry name" value="TEICHURONIC ACID BIOSYNTHESIS PROTEIN TUAE"/>
    <property type="match status" value="1"/>
</dbReference>
<organism evidence="7 8">
    <name type="scientific">Kouleothrix aurantiaca</name>
    <dbReference type="NCBI Taxonomy" id="186479"/>
    <lineage>
        <taxon>Bacteria</taxon>
        <taxon>Bacillati</taxon>
        <taxon>Chloroflexota</taxon>
        <taxon>Chloroflexia</taxon>
        <taxon>Chloroflexales</taxon>
        <taxon>Roseiflexineae</taxon>
        <taxon>Roseiflexaceae</taxon>
        <taxon>Kouleothrix</taxon>
    </lineage>
</organism>
<evidence type="ECO:0000313" key="8">
    <source>
        <dbReference type="Proteomes" id="UP000050509"/>
    </source>
</evidence>
<dbReference type="EMBL" id="LJCR01001044">
    <property type="protein sequence ID" value="KPV51153.1"/>
    <property type="molecule type" value="Genomic_DNA"/>
</dbReference>
<reference evidence="7 8" key="1">
    <citation type="submission" date="2015-09" db="EMBL/GenBank/DDBJ databases">
        <title>Draft genome sequence of Kouleothrix aurantiaca JCM 19913.</title>
        <authorList>
            <person name="Hemp J."/>
        </authorList>
    </citation>
    <scope>NUCLEOTIDE SEQUENCE [LARGE SCALE GENOMIC DNA]</scope>
    <source>
        <strain evidence="7 8">COM-B</strain>
    </source>
</reference>
<evidence type="ECO:0000256" key="1">
    <source>
        <dbReference type="ARBA" id="ARBA00004141"/>
    </source>
</evidence>
<comment type="subcellular location">
    <subcellularLocation>
        <location evidence="1">Membrane</location>
        <topology evidence="1">Multi-pass membrane protein</topology>
    </subcellularLocation>
</comment>
<evidence type="ECO:0000259" key="6">
    <source>
        <dbReference type="Pfam" id="PF04932"/>
    </source>
</evidence>
<feature type="transmembrane region" description="Helical" evidence="5">
    <location>
        <begin position="163"/>
        <end position="180"/>
    </location>
</feature>
<accession>A0A0P9FE24</accession>
<evidence type="ECO:0000256" key="2">
    <source>
        <dbReference type="ARBA" id="ARBA00022692"/>
    </source>
</evidence>
<keyword evidence="8" id="KW-1185">Reference proteome</keyword>
<feature type="non-terminal residue" evidence="7">
    <location>
        <position position="1"/>
    </location>
</feature>
<name>A0A0P9FE24_9CHLR</name>
<feature type="transmembrane region" description="Helical" evidence="5">
    <location>
        <begin position="140"/>
        <end position="157"/>
    </location>
</feature>
<dbReference type="Proteomes" id="UP000050509">
    <property type="component" value="Unassembled WGS sequence"/>
</dbReference>
<dbReference type="AlphaFoldDB" id="A0A0P9FE24"/>